<comment type="similarity">
    <text evidence="2">Belongs to the YejK family.</text>
</comment>
<evidence type="ECO:0000256" key="1">
    <source>
        <dbReference type="ARBA" id="ARBA00004496"/>
    </source>
</evidence>
<dbReference type="GO" id="GO:0043590">
    <property type="term" value="C:bacterial nucleoid"/>
    <property type="evidence" value="ECO:0007669"/>
    <property type="project" value="TreeGrafter"/>
</dbReference>
<organism evidence="4 5">
    <name type="scientific">Myroides odoratus</name>
    <name type="common">Flavobacterium odoratum</name>
    <dbReference type="NCBI Taxonomy" id="256"/>
    <lineage>
        <taxon>Bacteria</taxon>
        <taxon>Pseudomonadati</taxon>
        <taxon>Bacteroidota</taxon>
        <taxon>Flavobacteriia</taxon>
        <taxon>Flavobacteriales</taxon>
        <taxon>Flavobacteriaceae</taxon>
        <taxon>Myroides</taxon>
    </lineage>
</organism>
<dbReference type="Proteomes" id="UP000255024">
    <property type="component" value="Unassembled WGS sequence"/>
</dbReference>
<gene>
    <name evidence="4" type="primary">yejK</name>
    <name evidence="4" type="ORF">NCTC11179_00218</name>
</gene>
<keyword evidence="3" id="KW-0963">Cytoplasm</keyword>
<dbReference type="PANTHER" id="PTHR38772:SF1">
    <property type="entry name" value="NUCLEOID-ASSOCIATED PROTEIN YEJK"/>
    <property type="match status" value="1"/>
</dbReference>
<dbReference type="GO" id="GO:0003690">
    <property type="term" value="F:double-stranded DNA binding"/>
    <property type="evidence" value="ECO:0007669"/>
    <property type="project" value="TreeGrafter"/>
</dbReference>
<evidence type="ECO:0000256" key="3">
    <source>
        <dbReference type="ARBA" id="ARBA00022490"/>
    </source>
</evidence>
<dbReference type="GO" id="GO:0005737">
    <property type="term" value="C:cytoplasm"/>
    <property type="evidence" value="ECO:0007669"/>
    <property type="project" value="UniProtKB-SubCell"/>
</dbReference>
<dbReference type="GO" id="GO:0003727">
    <property type="term" value="F:single-stranded RNA binding"/>
    <property type="evidence" value="ECO:0007669"/>
    <property type="project" value="TreeGrafter"/>
</dbReference>
<evidence type="ECO:0000313" key="4">
    <source>
        <dbReference type="EMBL" id="STZ26696.1"/>
    </source>
</evidence>
<keyword evidence="5" id="KW-1185">Reference proteome</keyword>
<dbReference type="EMBL" id="UGQL01000001">
    <property type="protein sequence ID" value="STZ26696.1"/>
    <property type="molecule type" value="Genomic_DNA"/>
</dbReference>
<evidence type="ECO:0000256" key="2">
    <source>
        <dbReference type="ARBA" id="ARBA00009035"/>
    </source>
</evidence>
<proteinExistence type="inferred from homology"/>
<dbReference type="InterPro" id="IPR007358">
    <property type="entry name" value="Nucleoid_associated_NdpA"/>
</dbReference>
<dbReference type="Pfam" id="PF04245">
    <property type="entry name" value="NA37"/>
    <property type="match status" value="1"/>
</dbReference>
<sequence>MIIKKIVFHQIIKESDSLDVTLNLSEDIIRIDEDVEVFVERLIKSFNQKYPTQGIFEDNTDLYPFQKYFANCLNEEFDFIDFTHRSMSILENKISVPNATGGYVVFLLYENLQQDFLITIMLDKSEQFTVNDLNLGIEKLKTLDLDKIARGSRLNITKWKDESNLYLSFIKGTRTLSNYFIQFIGATDITSSKENIRKLYENVNNYLLSTSYTQNKKERLKEKISDYLTNRFEKKELVELQAISGILFPEDPNNFIEYLHLNNSDVSDYISITRASDYKIFKGSVVKGNGFELFYDRKLLKEGKIIAKNGRITIVGVTDELIKQINNGY</sequence>
<comment type="subcellular location">
    <subcellularLocation>
        <location evidence="1">Cytoplasm</location>
    </subcellularLocation>
</comment>
<dbReference type="RefSeq" id="WP_115089796.1">
    <property type="nucleotide sequence ID" value="NZ_CP068107.1"/>
</dbReference>
<accession>A0A378RI35</accession>
<dbReference type="PANTHER" id="PTHR38772">
    <property type="match status" value="1"/>
</dbReference>
<dbReference type="AlphaFoldDB" id="A0A378RI35"/>
<name>A0A378RI35_MYROD</name>
<protein>
    <submittedName>
        <fullName evidence="4">Nucleoid-associated protein YejK</fullName>
    </submittedName>
</protein>
<evidence type="ECO:0000313" key="5">
    <source>
        <dbReference type="Proteomes" id="UP000255024"/>
    </source>
</evidence>
<reference evidence="4 5" key="1">
    <citation type="submission" date="2018-06" db="EMBL/GenBank/DDBJ databases">
        <authorList>
            <consortium name="Pathogen Informatics"/>
            <person name="Doyle S."/>
        </authorList>
    </citation>
    <scope>NUCLEOTIDE SEQUENCE [LARGE SCALE GENOMIC DNA]</scope>
    <source>
        <strain evidence="4 5">NCTC11179</strain>
    </source>
</reference>